<feature type="transmembrane region" description="Helical" evidence="2">
    <location>
        <begin position="118"/>
        <end position="135"/>
    </location>
</feature>
<reference evidence="3 4" key="1">
    <citation type="submission" date="2019-02" db="EMBL/GenBank/DDBJ databases">
        <title>Deep-cultivation of Planctomycetes and their phenomic and genomic characterization uncovers novel biology.</title>
        <authorList>
            <person name="Wiegand S."/>
            <person name="Jogler M."/>
            <person name="Boedeker C."/>
            <person name="Pinto D."/>
            <person name="Vollmers J."/>
            <person name="Rivas-Marin E."/>
            <person name="Kohn T."/>
            <person name="Peeters S.H."/>
            <person name="Heuer A."/>
            <person name="Rast P."/>
            <person name="Oberbeckmann S."/>
            <person name="Bunk B."/>
            <person name="Jeske O."/>
            <person name="Meyerdierks A."/>
            <person name="Storesund J.E."/>
            <person name="Kallscheuer N."/>
            <person name="Luecker S."/>
            <person name="Lage O.M."/>
            <person name="Pohl T."/>
            <person name="Merkel B.J."/>
            <person name="Hornburger P."/>
            <person name="Mueller R.-W."/>
            <person name="Bruemmer F."/>
            <person name="Labrenz M."/>
            <person name="Spormann A.M."/>
            <person name="Op Den Camp H."/>
            <person name="Overmann J."/>
            <person name="Amann R."/>
            <person name="Jetten M.S.M."/>
            <person name="Mascher T."/>
            <person name="Medema M.H."/>
            <person name="Devos D.P."/>
            <person name="Kaster A.-K."/>
            <person name="Ovreas L."/>
            <person name="Rohde M."/>
            <person name="Galperin M.Y."/>
            <person name="Jogler C."/>
        </authorList>
    </citation>
    <scope>NUCLEOTIDE SEQUENCE [LARGE SCALE GENOMIC DNA]</scope>
    <source>
        <strain evidence="3 4">Pla22</strain>
    </source>
</reference>
<feature type="transmembrane region" description="Helical" evidence="2">
    <location>
        <begin position="218"/>
        <end position="241"/>
    </location>
</feature>
<evidence type="ECO:0000256" key="1">
    <source>
        <dbReference type="SAM" id="MobiDB-lite"/>
    </source>
</evidence>
<keyword evidence="2" id="KW-1133">Transmembrane helix</keyword>
<feature type="transmembrane region" description="Helical" evidence="2">
    <location>
        <begin position="247"/>
        <end position="267"/>
    </location>
</feature>
<evidence type="ECO:0000313" key="3">
    <source>
        <dbReference type="EMBL" id="TWT52870.1"/>
    </source>
</evidence>
<dbReference type="EMBL" id="SJPI01000001">
    <property type="protein sequence ID" value="TWT52870.1"/>
    <property type="molecule type" value="Genomic_DNA"/>
</dbReference>
<keyword evidence="2" id="KW-0472">Membrane</keyword>
<protein>
    <submittedName>
        <fullName evidence="3">Uncharacterized protein</fullName>
    </submittedName>
</protein>
<feature type="region of interest" description="Disordered" evidence="1">
    <location>
        <begin position="306"/>
        <end position="475"/>
    </location>
</feature>
<proteinExistence type="predicted"/>
<feature type="transmembrane region" description="Helical" evidence="2">
    <location>
        <begin position="193"/>
        <end position="211"/>
    </location>
</feature>
<feature type="transmembrane region" description="Helical" evidence="2">
    <location>
        <begin position="70"/>
        <end position="91"/>
    </location>
</feature>
<keyword evidence="4" id="KW-1185">Reference proteome</keyword>
<feature type="transmembrane region" description="Helical" evidence="2">
    <location>
        <begin position="155"/>
        <end position="181"/>
    </location>
</feature>
<sequence length="475" mass="53477">MAIGRRTIDRRRRVLYSAQQAEGETSTAASRREVERLREARRPTAAYGERVQRRINGRWFSLVPVHNRTFSIVASSIAGMTLLLCLLNYLAVTWPKLVYAPDISRVFRLDRTDSFGNWYQSILFAAAAGISLLTYQLRRYRLDDYLGRYRLWRTVLLATAICSVGTALSLTEWLGACLDLIFGKRVALSGADWVRLVVSVGAAVLALRLVAEIYRSRWSLVAMLAAVAVFAVPEAAGWNIIETNSPFRWSLVASAPLIGSTALVLSLGRYLRLLYREVCEIEDSPTLKERLSGLRFNVLRRDEDALEGDEVEPDDEPEALDESEPKSRWWRREKKADVVAEEPVEDSTPEAEQEDEPEPARKRRFGLGLRGRNKAASEESETEALNQAAAVEEESDTKESDEAPAKKRRFGLGGFLNRKSQSDDESSEDAPDFKPAKNESANDDSEGGDDIDWDSMSKAERRRLKKELKRKGRAA</sequence>
<gene>
    <name evidence="3" type="ORF">Pla22_04980</name>
</gene>
<comment type="caution">
    <text evidence="3">The sequence shown here is derived from an EMBL/GenBank/DDBJ whole genome shotgun (WGS) entry which is preliminary data.</text>
</comment>
<evidence type="ECO:0000313" key="4">
    <source>
        <dbReference type="Proteomes" id="UP000316598"/>
    </source>
</evidence>
<keyword evidence="2" id="KW-0812">Transmembrane</keyword>
<dbReference type="RefSeq" id="WP_146513174.1">
    <property type="nucleotide sequence ID" value="NZ_SJPI01000001.1"/>
</dbReference>
<accession>A0A5C5WQY3</accession>
<evidence type="ECO:0000256" key="2">
    <source>
        <dbReference type="SAM" id="Phobius"/>
    </source>
</evidence>
<feature type="compositionally biased region" description="Acidic residues" evidence="1">
    <location>
        <begin position="306"/>
        <end position="322"/>
    </location>
</feature>
<name>A0A5C5WQY3_9BACT</name>
<dbReference type="AlphaFoldDB" id="A0A5C5WQY3"/>
<organism evidence="3 4">
    <name type="scientific">Rubripirellula amarantea</name>
    <dbReference type="NCBI Taxonomy" id="2527999"/>
    <lineage>
        <taxon>Bacteria</taxon>
        <taxon>Pseudomonadati</taxon>
        <taxon>Planctomycetota</taxon>
        <taxon>Planctomycetia</taxon>
        <taxon>Pirellulales</taxon>
        <taxon>Pirellulaceae</taxon>
        <taxon>Rubripirellula</taxon>
    </lineage>
</organism>
<feature type="compositionally biased region" description="Basic residues" evidence="1">
    <location>
        <begin position="460"/>
        <end position="475"/>
    </location>
</feature>
<dbReference type="OrthoDB" id="246483at2"/>
<dbReference type="Proteomes" id="UP000316598">
    <property type="component" value="Unassembled WGS sequence"/>
</dbReference>
<feature type="compositionally biased region" description="Acidic residues" evidence="1">
    <location>
        <begin position="339"/>
        <end position="357"/>
    </location>
</feature>
<feature type="compositionally biased region" description="Acidic residues" evidence="1">
    <location>
        <begin position="441"/>
        <end position="453"/>
    </location>
</feature>